<reference evidence="1" key="1">
    <citation type="submission" date="2023-05" db="EMBL/GenBank/DDBJ databases">
        <authorList>
            <consortium name="ELIXIR-Norway"/>
        </authorList>
    </citation>
    <scope>NUCLEOTIDE SEQUENCE</scope>
</reference>
<name>A0ACB0E6W7_RANTA</name>
<evidence type="ECO:0000313" key="1">
    <source>
        <dbReference type="EMBL" id="CAI9696048.1"/>
    </source>
</evidence>
<gene>
    <name evidence="1" type="ORF">MRATA1EN3_LOCUS7261</name>
</gene>
<dbReference type="Proteomes" id="UP001162501">
    <property type="component" value="Chromosome 16"/>
</dbReference>
<evidence type="ECO:0000313" key="2">
    <source>
        <dbReference type="Proteomes" id="UP001162501"/>
    </source>
</evidence>
<dbReference type="EMBL" id="OX596100">
    <property type="protein sequence ID" value="CAI9696048.1"/>
    <property type="molecule type" value="Genomic_DNA"/>
</dbReference>
<protein>
    <submittedName>
        <fullName evidence="1">Uncharacterized protein</fullName>
    </submittedName>
</protein>
<proteinExistence type="predicted"/>
<organism evidence="1 2">
    <name type="scientific">Rangifer tarandus platyrhynchus</name>
    <name type="common">Svalbard reindeer</name>
    <dbReference type="NCBI Taxonomy" id="3082113"/>
    <lineage>
        <taxon>Eukaryota</taxon>
        <taxon>Metazoa</taxon>
        <taxon>Chordata</taxon>
        <taxon>Craniata</taxon>
        <taxon>Vertebrata</taxon>
        <taxon>Euteleostomi</taxon>
        <taxon>Mammalia</taxon>
        <taxon>Eutheria</taxon>
        <taxon>Laurasiatheria</taxon>
        <taxon>Artiodactyla</taxon>
        <taxon>Ruminantia</taxon>
        <taxon>Pecora</taxon>
        <taxon>Cervidae</taxon>
        <taxon>Odocoileinae</taxon>
        <taxon>Rangifer</taxon>
    </lineage>
</organism>
<accession>A0ACB0E6W7</accession>
<sequence>MTSWPGLDPGSGVPRGGLEPLACEGGERRNPEVKSPPRPKGLRAELCDSRAQQSLADGWWHWTPGATGSSEQQTLLGVGEAQALVEGPPELSEDRGAKGEGEAPFLRPPSSPALPCPYLFQLLLLKAPPVIPQLMG</sequence>